<dbReference type="RefSeq" id="WP_203001998.1">
    <property type="nucleotide sequence ID" value="NZ_JADWYU010000090.1"/>
</dbReference>
<dbReference type="Proteomes" id="UP000604475">
    <property type="component" value="Unassembled WGS sequence"/>
</dbReference>
<sequence>MSLPKEIPPTAIDIVLCIDVTGSMASIIETVKKDALTFHSRLTEEIAAKGKSLGQLRVKVIAFRDFGDRADDAIQESEFFVLPRAARPFKTFVGALRATGGGDAPESALEALALAIQAPWERELPRARHVIVMFTDAAAHPLGKHKSKARSHYPQHIAQDFDELFAQWGHEASTSALMDASAKQLVLFAPADPPWTDIADDWDDTLHAPSRAGNGLEEVDIKEIISTIAYRL</sequence>
<protein>
    <submittedName>
        <fullName evidence="1">VWA domain-containing protein</fullName>
    </submittedName>
</protein>
<comment type="caution">
    <text evidence="1">The sequence shown here is derived from an EMBL/GenBank/DDBJ whole genome shotgun (WGS) entry which is preliminary data.</text>
</comment>
<dbReference type="InterPro" id="IPR052969">
    <property type="entry name" value="Thr-specific_kinase-like"/>
</dbReference>
<proteinExistence type="predicted"/>
<reference evidence="1" key="1">
    <citation type="submission" date="2020-12" db="EMBL/GenBank/DDBJ databases">
        <title>Genomic characterization of non-nitrogen-fixing Frankia strains.</title>
        <authorList>
            <person name="Carlos-Shanley C."/>
            <person name="Guerra T."/>
            <person name="Hahn D."/>
        </authorList>
    </citation>
    <scope>NUCLEOTIDE SEQUENCE</scope>
    <source>
        <strain evidence="1">CN6</strain>
    </source>
</reference>
<organism evidence="1 2">
    <name type="scientific">Frankia nepalensis</name>
    <dbReference type="NCBI Taxonomy" id="1836974"/>
    <lineage>
        <taxon>Bacteria</taxon>
        <taxon>Bacillati</taxon>
        <taxon>Actinomycetota</taxon>
        <taxon>Actinomycetes</taxon>
        <taxon>Frankiales</taxon>
        <taxon>Frankiaceae</taxon>
        <taxon>Frankia</taxon>
    </lineage>
</organism>
<dbReference type="EMBL" id="JAEACQ010000240">
    <property type="protein sequence ID" value="MBL7629996.1"/>
    <property type="molecule type" value="Genomic_DNA"/>
</dbReference>
<name>A0A937RQ90_9ACTN</name>
<dbReference type="PANTHER" id="PTHR47763">
    <property type="entry name" value="ALPHA-PROTEIN KINASE VWKA"/>
    <property type="match status" value="1"/>
</dbReference>
<dbReference type="InterPro" id="IPR036465">
    <property type="entry name" value="vWFA_dom_sf"/>
</dbReference>
<dbReference type="SUPFAM" id="SSF53300">
    <property type="entry name" value="vWA-like"/>
    <property type="match status" value="1"/>
</dbReference>
<evidence type="ECO:0000313" key="1">
    <source>
        <dbReference type="EMBL" id="MBL7629996.1"/>
    </source>
</evidence>
<evidence type="ECO:0000313" key="2">
    <source>
        <dbReference type="Proteomes" id="UP000604475"/>
    </source>
</evidence>
<gene>
    <name evidence="1" type="ORF">I7412_23075</name>
</gene>
<keyword evidence="2" id="KW-1185">Reference proteome</keyword>
<dbReference type="PANTHER" id="PTHR47763:SF4">
    <property type="entry name" value="ALPHA-PROTEIN KINASE VWKA"/>
    <property type="match status" value="1"/>
</dbReference>
<accession>A0A937RQ90</accession>
<dbReference type="CDD" id="cd00198">
    <property type="entry name" value="vWFA"/>
    <property type="match status" value="1"/>
</dbReference>
<dbReference type="Gene3D" id="3.40.50.410">
    <property type="entry name" value="von Willebrand factor, type A domain"/>
    <property type="match status" value="1"/>
</dbReference>
<dbReference type="AlphaFoldDB" id="A0A937RQ90"/>